<gene>
    <name evidence="1" type="ORF">PLEPLA_LOCUS18880</name>
</gene>
<evidence type="ECO:0000313" key="1">
    <source>
        <dbReference type="EMBL" id="CAB1430884.1"/>
    </source>
</evidence>
<proteinExistence type="predicted"/>
<reference evidence="1" key="1">
    <citation type="submission" date="2020-03" db="EMBL/GenBank/DDBJ databases">
        <authorList>
            <person name="Weist P."/>
        </authorList>
    </citation>
    <scope>NUCLEOTIDE SEQUENCE</scope>
</reference>
<dbReference type="Proteomes" id="UP001153269">
    <property type="component" value="Unassembled WGS sequence"/>
</dbReference>
<name>A0A9N7UF68_PLEPL</name>
<evidence type="ECO:0000313" key="2">
    <source>
        <dbReference type="Proteomes" id="UP001153269"/>
    </source>
</evidence>
<organism evidence="1 2">
    <name type="scientific">Pleuronectes platessa</name>
    <name type="common">European plaice</name>
    <dbReference type="NCBI Taxonomy" id="8262"/>
    <lineage>
        <taxon>Eukaryota</taxon>
        <taxon>Metazoa</taxon>
        <taxon>Chordata</taxon>
        <taxon>Craniata</taxon>
        <taxon>Vertebrata</taxon>
        <taxon>Euteleostomi</taxon>
        <taxon>Actinopterygii</taxon>
        <taxon>Neopterygii</taxon>
        <taxon>Teleostei</taxon>
        <taxon>Neoteleostei</taxon>
        <taxon>Acanthomorphata</taxon>
        <taxon>Carangaria</taxon>
        <taxon>Pleuronectiformes</taxon>
        <taxon>Pleuronectoidei</taxon>
        <taxon>Pleuronectidae</taxon>
        <taxon>Pleuronectes</taxon>
    </lineage>
</organism>
<comment type="caution">
    <text evidence="1">The sequence shown here is derived from an EMBL/GenBank/DDBJ whole genome shotgun (WGS) entry which is preliminary data.</text>
</comment>
<keyword evidence="2" id="KW-1185">Reference proteome</keyword>
<protein>
    <submittedName>
        <fullName evidence="1">Uncharacterized protein</fullName>
    </submittedName>
</protein>
<sequence length="119" mass="13191">MCPSAVIPSSSSTQILPLFPMQCPPFTALVVAKSMAAISMPGQRDVDNVCALRLSSGFQDELLGKCLRQQKTKGYEEEKTFFWKDQASPWDVDIGGLVKVGEKSDQWLQKASQRLAQRL</sequence>
<dbReference type="AlphaFoldDB" id="A0A9N7UF68"/>
<dbReference type="EMBL" id="CADEAL010001280">
    <property type="protein sequence ID" value="CAB1430884.1"/>
    <property type="molecule type" value="Genomic_DNA"/>
</dbReference>
<accession>A0A9N7UF68</accession>